<evidence type="ECO:0000313" key="2">
    <source>
        <dbReference type="Proteomes" id="UP001054837"/>
    </source>
</evidence>
<sequence length="82" mass="9064">MIIFMKGLDNNSLGDSHETPTADRLNGFSSFEGPFYLVPGASVSDEMARYLSNSEVEGKPLPPDKWERICRLGLSETCSSTY</sequence>
<proteinExistence type="predicted"/>
<name>A0AAV4TUS6_9ARAC</name>
<dbReference type="EMBL" id="BPLQ01010149">
    <property type="protein sequence ID" value="GIY48796.1"/>
    <property type="molecule type" value="Genomic_DNA"/>
</dbReference>
<comment type="caution">
    <text evidence="1">The sequence shown here is derived from an EMBL/GenBank/DDBJ whole genome shotgun (WGS) entry which is preliminary data.</text>
</comment>
<reference evidence="1 2" key="1">
    <citation type="submission" date="2021-06" db="EMBL/GenBank/DDBJ databases">
        <title>Caerostris darwini draft genome.</title>
        <authorList>
            <person name="Kono N."/>
            <person name="Arakawa K."/>
        </authorList>
    </citation>
    <scope>NUCLEOTIDE SEQUENCE [LARGE SCALE GENOMIC DNA]</scope>
</reference>
<dbReference type="AlphaFoldDB" id="A0AAV4TUS6"/>
<protein>
    <submittedName>
        <fullName evidence="1">Uncharacterized protein</fullName>
    </submittedName>
</protein>
<organism evidence="1 2">
    <name type="scientific">Caerostris darwini</name>
    <dbReference type="NCBI Taxonomy" id="1538125"/>
    <lineage>
        <taxon>Eukaryota</taxon>
        <taxon>Metazoa</taxon>
        <taxon>Ecdysozoa</taxon>
        <taxon>Arthropoda</taxon>
        <taxon>Chelicerata</taxon>
        <taxon>Arachnida</taxon>
        <taxon>Araneae</taxon>
        <taxon>Araneomorphae</taxon>
        <taxon>Entelegynae</taxon>
        <taxon>Araneoidea</taxon>
        <taxon>Araneidae</taxon>
        <taxon>Caerostris</taxon>
    </lineage>
</organism>
<keyword evidence="2" id="KW-1185">Reference proteome</keyword>
<evidence type="ECO:0000313" key="1">
    <source>
        <dbReference type="EMBL" id="GIY48796.1"/>
    </source>
</evidence>
<dbReference type="Proteomes" id="UP001054837">
    <property type="component" value="Unassembled WGS sequence"/>
</dbReference>
<gene>
    <name evidence="1" type="ORF">CDAR_315121</name>
</gene>
<accession>A0AAV4TUS6</accession>